<dbReference type="InterPro" id="IPR003715">
    <property type="entry name" value="Poly_export_N"/>
</dbReference>
<dbReference type="InterPro" id="IPR019554">
    <property type="entry name" value="Soluble_ligand-bd"/>
</dbReference>
<evidence type="ECO:0000256" key="1">
    <source>
        <dbReference type="ARBA" id="ARBA00022729"/>
    </source>
</evidence>
<organism evidence="4">
    <name type="scientific">hydrothermal vent metagenome</name>
    <dbReference type="NCBI Taxonomy" id="652676"/>
    <lineage>
        <taxon>unclassified sequences</taxon>
        <taxon>metagenomes</taxon>
        <taxon>ecological metagenomes</taxon>
    </lineage>
</organism>
<dbReference type="InterPro" id="IPR049712">
    <property type="entry name" value="Poly_export"/>
</dbReference>
<dbReference type="Pfam" id="PF10531">
    <property type="entry name" value="SLBB"/>
    <property type="match status" value="1"/>
</dbReference>
<dbReference type="AlphaFoldDB" id="A0A3B1A654"/>
<dbReference type="Gene3D" id="3.10.560.10">
    <property type="entry name" value="Outer membrane lipoprotein wza domain like"/>
    <property type="match status" value="1"/>
</dbReference>
<dbReference type="Gene3D" id="3.30.1950.10">
    <property type="entry name" value="wza like domain"/>
    <property type="match status" value="1"/>
</dbReference>
<dbReference type="GO" id="GO:0015159">
    <property type="term" value="F:polysaccharide transmembrane transporter activity"/>
    <property type="evidence" value="ECO:0007669"/>
    <property type="project" value="InterPro"/>
</dbReference>
<accession>A0A3B1A654</accession>
<feature type="domain" description="Polysaccharide export protein N-terminal" evidence="2">
    <location>
        <begin position="45"/>
        <end position="114"/>
    </location>
</feature>
<reference evidence="4" key="1">
    <citation type="submission" date="2018-06" db="EMBL/GenBank/DDBJ databases">
        <authorList>
            <person name="Zhirakovskaya E."/>
        </authorList>
    </citation>
    <scope>NUCLEOTIDE SEQUENCE</scope>
</reference>
<feature type="domain" description="Soluble ligand binding" evidence="3">
    <location>
        <begin position="125"/>
        <end position="170"/>
    </location>
</feature>
<proteinExistence type="predicted"/>
<evidence type="ECO:0000259" key="3">
    <source>
        <dbReference type="Pfam" id="PF10531"/>
    </source>
</evidence>
<dbReference type="InterPro" id="IPR017477">
    <property type="entry name" value="PEP-CTERM_polysacc_export"/>
</dbReference>
<dbReference type="PANTHER" id="PTHR33619">
    <property type="entry name" value="POLYSACCHARIDE EXPORT PROTEIN GFCE-RELATED"/>
    <property type="match status" value="1"/>
</dbReference>
<evidence type="ECO:0000313" key="4">
    <source>
        <dbReference type="EMBL" id="VAW95222.1"/>
    </source>
</evidence>
<protein>
    <submittedName>
        <fullName evidence="4">Uncharacterized protein</fullName>
    </submittedName>
</protein>
<sequence length="210" mass="22993">MAFVRNILLLSLVFSAACTTMPEEVREGLEIDTVRLPSTNLVALYKIGVDDVIKVNVWKNPELTIEVPVRPDGMISVPLIGDVKAAGLAPEQVSKNIKDKLKKFIRDPLVAVILTQLNSHEYLSRVRVTGAVRTPISLAYRQGMTILDAVLAAGGINDFASAGNTKLYRRVNNKSNAISIELDNILNGGKLNTNYILKPGDIITVPERIF</sequence>
<keyword evidence="1" id="KW-0732">Signal</keyword>
<gene>
    <name evidence="4" type="ORF">MNBD_GAMMA22-4</name>
</gene>
<dbReference type="PROSITE" id="PS51257">
    <property type="entry name" value="PROKAR_LIPOPROTEIN"/>
    <property type="match status" value="1"/>
</dbReference>
<dbReference type="NCBIfam" id="TIGR03027">
    <property type="entry name" value="pepcterm_export"/>
    <property type="match status" value="1"/>
</dbReference>
<dbReference type="PANTHER" id="PTHR33619:SF3">
    <property type="entry name" value="POLYSACCHARIDE EXPORT PROTEIN GFCE-RELATED"/>
    <property type="match status" value="1"/>
</dbReference>
<dbReference type="EMBL" id="UOFS01000022">
    <property type="protein sequence ID" value="VAW95222.1"/>
    <property type="molecule type" value="Genomic_DNA"/>
</dbReference>
<evidence type="ECO:0000259" key="2">
    <source>
        <dbReference type="Pfam" id="PF02563"/>
    </source>
</evidence>
<dbReference type="Pfam" id="PF02563">
    <property type="entry name" value="Poly_export"/>
    <property type="match status" value="1"/>
</dbReference>
<name>A0A3B1A654_9ZZZZ</name>